<dbReference type="InterPro" id="IPR006944">
    <property type="entry name" value="Phage/GTA_portal"/>
</dbReference>
<gene>
    <name evidence="3" type="ORF">CDV52_15485</name>
    <name evidence="2" type="ORF">CDV53_00030</name>
</gene>
<dbReference type="SUPFAM" id="SSF56349">
    <property type="entry name" value="DNA breaking-rejoining enzymes"/>
    <property type="match status" value="1"/>
</dbReference>
<evidence type="ECO:0008006" key="6">
    <source>
        <dbReference type="Google" id="ProtNLM"/>
    </source>
</evidence>
<organism evidence="3 4">
    <name type="scientific">Haematobacter missouriensis</name>
    <dbReference type="NCBI Taxonomy" id="366616"/>
    <lineage>
        <taxon>Bacteria</taxon>
        <taxon>Pseudomonadati</taxon>
        <taxon>Pseudomonadota</taxon>
        <taxon>Alphaproteobacteria</taxon>
        <taxon>Rhodobacterales</taxon>
        <taxon>Paracoccaceae</taxon>
        <taxon>Haematobacter</taxon>
    </lineage>
</organism>
<proteinExistence type="predicted"/>
<keyword evidence="1" id="KW-0233">DNA recombination</keyword>
<comment type="caution">
    <text evidence="3">The sequence shown here is derived from an EMBL/GenBank/DDBJ whole genome shotgun (WGS) entry which is preliminary data.</text>
</comment>
<protein>
    <recommendedName>
        <fullName evidence="6">Tyr recombinase domain-containing protein</fullName>
    </recommendedName>
</protein>
<evidence type="ECO:0000313" key="3">
    <source>
        <dbReference type="EMBL" id="OWJ82091.1"/>
    </source>
</evidence>
<dbReference type="GO" id="GO:0015074">
    <property type="term" value="P:DNA integration"/>
    <property type="evidence" value="ECO:0007669"/>
    <property type="project" value="InterPro"/>
</dbReference>
<reference evidence="4 5" key="1">
    <citation type="submission" date="2016-11" db="EMBL/GenBank/DDBJ databases">
        <title>Comparison of Traditional DNA-DNA Hybridization with In Silico Genomic Analysis.</title>
        <authorList>
            <person name="Nicholson A.C."/>
            <person name="Sammons S."/>
            <person name="Humrighouse B.W."/>
            <person name="Graziano J."/>
            <person name="Lasker B."/>
            <person name="Whitney A.M."/>
            <person name="Mcquiston J.R."/>
        </authorList>
    </citation>
    <scope>NUCLEOTIDE SEQUENCE [LARGE SCALE GENOMIC DNA]</scope>
    <source>
        <strain evidence="2 5">H1892</strain>
        <strain evidence="3 4">H2381</strain>
    </source>
</reference>
<dbReference type="GO" id="GO:0003677">
    <property type="term" value="F:DNA binding"/>
    <property type="evidence" value="ECO:0007669"/>
    <property type="project" value="InterPro"/>
</dbReference>
<dbReference type="EMBL" id="NIPV01000002">
    <property type="protein sequence ID" value="OWJ80054.1"/>
    <property type="molecule type" value="Genomic_DNA"/>
</dbReference>
<dbReference type="Proteomes" id="UP000196640">
    <property type="component" value="Unassembled WGS sequence"/>
</dbReference>
<dbReference type="Proteomes" id="UP000214673">
    <property type="component" value="Unassembled WGS sequence"/>
</dbReference>
<name>A0A212AKR4_9RHOB</name>
<dbReference type="OrthoDB" id="7510934at2"/>
<evidence type="ECO:0000313" key="4">
    <source>
        <dbReference type="Proteomes" id="UP000196640"/>
    </source>
</evidence>
<evidence type="ECO:0000313" key="5">
    <source>
        <dbReference type="Proteomes" id="UP000214673"/>
    </source>
</evidence>
<dbReference type="InterPro" id="IPR011010">
    <property type="entry name" value="DNA_brk_join_enz"/>
</dbReference>
<dbReference type="InterPro" id="IPR013762">
    <property type="entry name" value="Integrase-like_cat_sf"/>
</dbReference>
<evidence type="ECO:0000256" key="1">
    <source>
        <dbReference type="ARBA" id="ARBA00023172"/>
    </source>
</evidence>
<keyword evidence="5" id="KW-1185">Reference proteome</keyword>
<dbReference type="EMBL" id="NIPX01000029">
    <property type="protein sequence ID" value="OWJ82091.1"/>
    <property type="molecule type" value="Genomic_DNA"/>
</dbReference>
<accession>A0A212AKR4</accession>
<dbReference type="GO" id="GO:0006310">
    <property type="term" value="P:DNA recombination"/>
    <property type="evidence" value="ECO:0007669"/>
    <property type="project" value="UniProtKB-KW"/>
</dbReference>
<sequence>MPPSAAGITDNATYSNIGEESRALVQRCLAPMAKRIEQAMNMALLSEEARKTFFVEHDLAGLLRGDLGARYEAYRTGRDGGWLSHRAALRRPDRLRWSDYDGESISLKQSKTKEPVSVHCSEALRLMLDSAPKVSPFILTREDGRPWFTEGSDKELSKRWRARMAEAGFYAKPFEELSKAGKAEQLHFNDLRGTAVTLLAAAGVAISQICAVTGHTLQSATRILEKYMARTAALSKAAILAFENSPATAFANRLQTGPNPLPEQEEKARVNQ</sequence>
<dbReference type="Pfam" id="PF04860">
    <property type="entry name" value="Phage_portal"/>
    <property type="match status" value="1"/>
</dbReference>
<evidence type="ECO:0000313" key="2">
    <source>
        <dbReference type="EMBL" id="OWJ80054.1"/>
    </source>
</evidence>
<dbReference type="AlphaFoldDB" id="A0A212AKR4"/>
<dbReference type="Gene3D" id="1.10.443.10">
    <property type="entry name" value="Intergrase catalytic core"/>
    <property type="match status" value="1"/>
</dbReference>